<evidence type="ECO:0000313" key="3">
    <source>
        <dbReference type="Proteomes" id="UP000654604"/>
    </source>
</evidence>
<organism evidence="2 3">
    <name type="scientific">Cyanobacterium stanieri LEGE 03274</name>
    <dbReference type="NCBI Taxonomy" id="1828756"/>
    <lineage>
        <taxon>Bacteria</taxon>
        <taxon>Bacillati</taxon>
        <taxon>Cyanobacteriota</taxon>
        <taxon>Cyanophyceae</taxon>
        <taxon>Oscillatoriophycideae</taxon>
        <taxon>Chroococcales</taxon>
        <taxon>Geminocystaceae</taxon>
        <taxon>Cyanobacterium</taxon>
    </lineage>
</organism>
<keyword evidence="1" id="KW-0175">Coiled coil</keyword>
<comment type="caution">
    <text evidence="2">The sequence shown here is derived from an EMBL/GenBank/DDBJ whole genome shotgun (WGS) entry which is preliminary data.</text>
</comment>
<dbReference type="Gene3D" id="2.40.50.140">
    <property type="entry name" value="Nucleic acid-binding proteins"/>
    <property type="match status" value="1"/>
</dbReference>
<reference evidence="2 3" key="1">
    <citation type="submission" date="2020-10" db="EMBL/GenBank/DDBJ databases">
        <authorList>
            <person name="Castelo-Branco R."/>
            <person name="Eusebio N."/>
            <person name="Adriana R."/>
            <person name="Vieira A."/>
            <person name="Brugerolle De Fraissinette N."/>
            <person name="Rezende De Castro R."/>
            <person name="Schneider M.P."/>
            <person name="Vasconcelos V."/>
            <person name="Leao P.N."/>
        </authorList>
    </citation>
    <scope>NUCLEOTIDE SEQUENCE [LARGE SCALE GENOMIC DNA]</scope>
    <source>
        <strain evidence="2 3">LEGE 03274</strain>
    </source>
</reference>
<gene>
    <name evidence="2" type="ORF">IQ215_01280</name>
</gene>
<protein>
    <submittedName>
        <fullName evidence="2">Cold shock domain-containing protein</fullName>
    </submittedName>
</protein>
<dbReference type="RefSeq" id="WP_193799513.1">
    <property type="nucleotide sequence ID" value="NZ_JADEWC010000002.1"/>
</dbReference>
<dbReference type="InterPro" id="IPR012340">
    <property type="entry name" value="NA-bd_OB-fold"/>
</dbReference>
<evidence type="ECO:0000313" key="2">
    <source>
        <dbReference type="EMBL" id="MBE9221317.1"/>
    </source>
</evidence>
<accession>A0ABR9V0F0</accession>
<evidence type="ECO:0000256" key="1">
    <source>
        <dbReference type="SAM" id="Coils"/>
    </source>
</evidence>
<sequence length="296" mass="35531">MTIDFGYIKNYHSDRGFGFVGCTFSNQNSQVFFHIKKIKSKYRELAQKLDNDDIFEPVSFWYEIETTQKRKQVSEVWLNKDDIPSCYAHQFDGFIETVENMWKNIDSSKPSWLDIVTIELVGINRKDELSLQRNNLEIQRREAEERKRKDADVERLRQIELQRERERQEVEHQKQIRVDKENEVRRLSVKYEKYLEGVEAAGELYELLEEMRQLPEEERFTHSKQLSNYIVRKKLGYKYKHISGILRMQNGTDEWDFKGGFPTDIYRIICQELGLDNQHTTARPVGFRSFKDVYKF</sequence>
<feature type="coiled-coil region" evidence="1">
    <location>
        <begin position="126"/>
        <end position="183"/>
    </location>
</feature>
<dbReference type="Proteomes" id="UP000654604">
    <property type="component" value="Unassembled WGS sequence"/>
</dbReference>
<keyword evidence="3" id="KW-1185">Reference proteome</keyword>
<name>A0ABR9V0F0_9CHRO</name>
<dbReference type="EMBL" id="JADEWC010000002">
    <property type="protein sequence ID" value="MBE9221317.1"/>
    <property type="molecule type" value="Genomic_DNA"/>
</dbReference>
<proteinExistence type="predicted"/>